<gene>
    <name evidence="2" type="ORF">BAA01_09185</name>
</gene>
<name>A0A1Y3PKS9_9BACI</name>
<keyword evidence="1" id="KW-0732">Signal</keyword>
<proteinExistence type="predicted"/>
<dbReference type="EMBL" id="LZRT01000098">
    <property type="protein sequence ID" value="OUM85708.1"/>
    <property type="molecule type" value="Genomic_DNA"/>
</dbReference>
<accession>A0A1Y3PKS9</accession>
<comment type="caution">
    <text evidence="2">The sequence shown here is derived from an EMBL/GenBank/DDBJ whole genome shotgun (WGS) entry which is preliminary data.</text>
</comment>
<organism evidence="2 3">
    <name type="scientific">Bacillus thermozeamaize</name>
    <dbReference type="NCBI Taxonomy" id="230954"/>
    <lineage>
        <taxon>Bacteria</taxon>
        <taxon>Bacillati</taxon>
        <taxon>Bacillota</taxon>
        <taxon>Bacilli</taxon>
        <taxon>Bacillales</taxon>
        <taxon>Bacillaceae</taxon>
        <taxon>Bacillus</taxon>
    </lineage>
</organism>
<reference evidence="3" key="1">
    <citation type="submission" date="2016-06" db="EMBL/GenBank/DDBJ databases">
        <authorList>
            <person name="Nascimento L."/>
            <person name="Pereira R.V."/>
            <person name="Martins L.F."/>
            <person name="Quaggio R.B."/>
            <person name="Silva A.M."/>
            <person name="Setubal J.C."/>
        </authorList>
    </citation>
    <scope>NUCLEOTIDE SEQUENCE [LARGE SCALE GENOMIC DNA]</scope>
</reference>
<evidence type="ECO:0000313" key="2">
    <source>
        <dbReference type="EMBL" id="OUM85708.1"/>
    </source>
</evidence>
<dbReference type="Proteomes" id="UP000196475">
    <property type="component" value="Unassembled WGS sequence"/>
</dbReference>
<dbReference type="InterPro" id="IPR009343">
    <property type="entry name" value="DUF1002"/>
</dbReference>
<dbReference type="AlphaFoldDB" id="A0A1Y3PKS9"/>
<sequence length="291" mass="32126">MFRKVILLLLCLSLLVPVTTAWADAVAGEQVVTLGKDLTSEQRQQMLDLFGVKENEVTIIEVTNQEEKEVLGDLLSPAVIGSRAISSARITLTEPGKGLQVETHNINWVSKSMYINALITAGVEDADVMVAAPFPVSGTAGLTGIIKAFEAATDKKLDKERVKVANEEMVTQAALGERIGDKEAAAELMARLKEAIGNQKLSEEQLRDIIINVAGDLNIQLTDSEIESLLSILQKLQNLNIDWNKVGQQLQQLQQQLDQYLDANPEVKNWFIRILEAIRDFFQNLIAQFSS</sequence>
<protein>
    <recommendedName>
        <fullName evidence="4">DUF1002 domain-containing protein</fullName>
    </recommendedName>
</protein>
<dbReference type="Pfam" id="PF06207">
    <property type="entry name" value="DUF1002"/>
    <property type="match status" value="1"/>
</dbReference>
<evidence type="ECO:0008006" key="4">
    <source>
        <dbReference type="Google" id="ProtNLM"/>
    </source>
</evidence>
<feature type="chain" id="PRO_5012418202" description="DUF1002 domain-containing protein" evidence="1">
    <location>
        <begin position="24"/>
        <end position="291"/>
    </location>
</feature>
<evidence type="ECO:0000313" key="3">
    <source>
        <dbReference type="Proteomes" id="UP000196475"/>
    </source>
</evidence>
<evidence type="ECO:0000256" key="1">
    <source>
        <dbReference type="SAM" id="SignalP"/>
    </source>
</evidence>
<feature type="signal peptide" evidence="1">
    <location>
        <begin position="1"/>
        <end position="23"/>
    </location>
</feature>